<dbReference type="InterPro" id="IPR044501">
    <property type="entry name" value="BaDH-like"/>
</dbReference>
<dbReference type="AlphaFoldDB" id="A0A0F4TG93"/>
<dbReference type="PIRSF" id="PIRSF000097">
    <property type="entry name" value="AKR"/>
    <property type="match status" value="1"/>
</dbReference>
<evidence type="ECO:0000256" key="6">
    <source>
        <dbReference type="PIRSR" id="PIRSR000097-3"/>
    </source>
</evidence>
<evidence type="ECO:0000259" key="7">
    <source>
        <dbReference type="Pfam" id="PF00248"/>
    </source>
</evidence>
<evidence type="ECO:0000256" key="1">
    <source>
        <dbReference type="ARBA" id="ARBA00007905"/>
    </source>
</evidence>
<evidence type="ECO:0000256" key="3">
    <source>
        <dbReference type="ARBA" id="ARBA00049445"/>
    </source>
</evidence>
<evidence type="ECO:0000313" key="8">
    <source>
        <dbReference type="EMBL" id="KJZ43005.1"/>
    </source>
</evidence>
<protein>
    <submittedName>
        <fullName evidence="8">Dehydrogenase</fullName>
    </submittedName>
</protein>
<evidence type="ECO:0000313" key="9">
    <source>
        <dbReference type="Proteomes" id="UP000033588"/>
    </source>
</evidence>
<evidence type="ECO:0000256" key="4">
    <source>
        <dbReference type="PIRSR" id="PIRSR000097-1"/>
    </source>
</evidence>
<evidence type="ECO:0000256" key="2">
    <source>
        <dbReference type="ARBA" id="ARBA00023002"/>
    </source>
</evidence>
<accession>A0A0F4TG93</accession>
<dbReference type="PROSITE" id="PS00798">
    <property type="entry name" value="ALDOKETO_REDUCTASE_1"/>
    <property type="match status" value="1"/>
</dbReference>
<name>A0A0F4TG93_PSEFL</name>
<dbReference type="OrthoDB" id="9804790at2"/>
<proteinExistence type="inferred from homology"/>
<organism evidence="8 9">
    <name type="scientific">Pseudomonas fluorescens</name>
    <dbReference type="NCBI Taxonomy" id="294"/>
    <lineage>
        <taxon>Bacteria</taxon>
        <taxon>Pseudomonadati</taxon>
        <taxon>Pseudomonadota</taxon>
        <taxon>Gammaproteobacteria</taxon>
        <taxon>Pseudomonadales</taxon>
        <taxon>Pseudomonadaceae</taxon>
        <taxon>Pseudomonas</taxon>
    </lineage>
</organism>
<dbReference type="FunFam" id="3.20.20.100:FF:000002">
    <property type="entry name" value="2,5-diketo-D-gluconic acid reductase A"/>
    <property type="match status" value="1"/>
</dbReference>
<dbReference type="PATRIC" id="fig|294.132.peg.3483"/>
<feature type="domain" description="NADP-dependent oxidoreductase" evidence="7">
    <location>
        <begin position="37"/>
        <end position="284"/>
    </location>
</feature>
<feature type="site" description="Lowers pKa of active site Tyr" evidence="6">
    <location>
        <position position="89"/>
    </location>
</feature>
<sequence>MTYEAFHDGLRDTGFLLNHGAVEMPAVGFGTLFRDLATTTQAVKEALAAGFRHFDCAERYRNEAQVGVALKEVLEAGKVRREELFITTKLWNTNHRPERVEPAFEASCQRLQVDYIDCYLIHTPFAFQPGDNQDPRDEQGNVIYDDGVTLIETWRALERLVDKGRARSIGVSDITLQALKALVAVARIKPAVVQVEAHPYLPEWELLEFCKEHGIIVLAFAPLGHGMEPNVLADPVLAGIARRVQKTPAQVALAWSVQRGVAFLTTSATPSHIRENIDISTLPHRAMVEIQQDITTRIRFNSVVETGVPGFIPRKQ</sequence>
<dbReference type="GO" id="GO:0016616">
    <property type="term" value="F:oxidoreductase activity, acting on the CH-OH group of donors, NAD or NADP as acceptor"/>
    <property type="evidence" value="ECO:0007669"/>
    <property type="project" value="UniProtKB-ARBA"/>
</dbReference>
<dbReference type="InterPro" id="IPR018170">
    <property type="entry name" value="Aldo/ket_reductase_CS"/>
</dbReference>
<dbReference type="PRINTS" id="PR00069">
    <property type="entry name" value="ALDKETRDTASE"/>
</dbReference>
<dbReference type="RefSeq" id="WP_046042446.1">
    <property type="nucleotide sequence ID" value="NZ_LACC01000026.1"/>
</dbReference>
<comment type="similarity">
    <text evidence="1">Belongs to the aldo/keto reductase family.</text>
</comment>
<comment type="catalytic activity">
    <reaction evidence="3">
        <text>hydroxyacetone + NADP(+) = methylglyoxal + NADPH + H(+)</text>
        <dbReference type="Rhea" id="RHEA:27986"/>
        <dbReference type="ChEBI" id="CHEBI:15378"/>
        <dbReference type="ChEBI" id="CHEBI:17158"/>
        <dbReference type="ChEBI" id="CHEBI:27957"/>
        <dbReference type="ChEBI" id="CHEBI:57783"/>
        <dbReference type="ChEBI" id="CHEBI:58349"/>
    </reaction>
</comment>
<feature type="active site" description="Proton donor" evidence="4">
    <location>
        <position position="60"/>
    </location>
</feature>
<dbReference type="Gene3D" id="3.20.20.100">
    <property type="entry name" value="NADP-dependent oxidoreductase domain"/>
    <property type="match status" value="1"/>
</dbReference>
<keyword evidence="2" id="KW-0560">Oxidoreductase</keyword>
<dbReference type="InterPro" id="IPR023210">
    <property type="entry name" value="NADP_OxRdtase_dom"/>
</dbReference>
<dbReference type="InterPro" id="IPR020471">
    <property type="entry name" value="AKR"/>
</dbReference>
<dbReference type="CDD" id="cd19129">
    <property type="entry name" value="AKR_BaDH-like"/>
    <property type="match status" value="1"/>
</dbReference>
<dbReference type="Proteomes" id="UP000033588">
    <property type="component" value="Unassembled WGS sequence"/>
</dbReference>
<reference evidence="8 9" key="1">
    <citation type="submission" date="2015-03" db="EMBL/GenBank/DDBJ databases">
        <title>Comparative genomics of Pseudomonas insights into diversity of traits involved in vanlence and defense.</title>
        <authorList>
            <person name="Qin Y."/>
        </authorList>
    </citation>
    <scope>NUCLEOTIDE SEQUENCE [LARGE SCALE GENOMIC DNA]</scope>
    <source>
        <strain evidence="8 9">C8</strain>
    </source>
</reference>
<dbReference type="PANTHER" id="PTHR11732">
    <property type="entry name" value="ALDO/KETO REDUCTASE"/>
    <property type="match status" value="1"/>
</dbReference>
<evidence type="ECO:0000256" key="5">
    <source>
        <dbReference type="PIRSR" id="PIRSR000097-2"/>
    </source>
</evidence>
<dbReference type="EMBL" id="LACC01000026">
    <property type="protein sequence ID" value="KJZ43005.1"/>
    <property type="molecule type" value="Genomic_DNA"/>
</dbReference>
<dbReference type="SUPFAM" id="SSF51430">
    <property type="entry name" value="NAD(P)-linked oxidoreductase"/>
    <property type="match status" value="1"/>
</dbReference>
<dbReference type="Pfam" id="PF00248">
    <property type="entry name" value="Aldo_ket_red"/>
    <property type="match status" value="1"/>
</dbReference>
<gene>
    <name evidence="8" type="ORF">VC35_21450</name>
</gene>
<feature type="binding site" evidence="5">
    <location>
        <position position="122"/>
    </location>
    <ligand>
        <name>substrate</name>
    </ligand>
</feature>
<dbReference type="InterPro" id="IPR036812">
    <property type="entry name" value="NAD(P)_OxRdtase_dom_sf"/>
</dbReference>
<comment type="caution">
    <text evidence="8">The sequence shown here is derived from an EMBL/GenBank/DDBJ whole genome shotgun (WGS) entry which is preliminary data.</text>
</comment>